<dbReference type="PROSITE" id="PS51996">
    <property type="entry name" value="TR_MART"/>
    <property type="match status" value="1"/>
</dbReference>
<keyword evidence="6" id="KW-0802">TPR repeat</keyword>
<dbReference type="Proteomes" id="UP000682733">
    <property type="component" value="Unassembled WGS sequence"/>
</dbReference>
<dbReference type="EMBL" id="CAJNOK010035722">
    <property type="protein sequence ID" value="CAF1516105.1"/>
    <property type="molecule type" value="Genomic_DNA"/>
</dbReference>
<gene>
    <name evidence="8" type="ORF">OVA965_LOCUS37587</name>
    <name evidence="9" type="ORF">TMI583_LOCUS38677</name>
</gene>
<sequence length="558" mass="64791">MGSLCSCFCYPQKVITPIPVFSPPKKVETHNPEPPRRVQTIQLQSPAPVILVKSQTRTPPARRRSHQTSQGQNVEDLVLIWLDVDSNKTDDDVILNKLRSIVNYIKIFDQLDECINYIKSITNEKIFLIVSDQLSKQLIIRVYNEPQIDSIYVFSSDSTAIVEHHLYAKKHEKIRNIYTSIDPLCKQMKWDTEVCLNDLISVASIAEKINIGDNSTFNNQETSFMYLQLMKEILVNMEYAENTKEEFVEFCRDRYKNNPRELESINEFEQDYSPNEAITWYTRDCFLHKILNKALRKLNVDIIYKMRFYIKDLYLQLCSESLKVHGKTVYRGQGMSQEEFETRLKQNVGGLMTMNFFMSTSINENVALTFAKAREDPSDESLLSVLFKITIDSRIRSQECPFASIENKSKFREEEEILISVGSIFRVKEPEKLPDGMWRVHLIFTGAEDQQLKAVTNLIRTEIESPNEMIRLAKLMIQMGEYEMAERFYKKLLKSDMSSQKQHCSLSLIYNDLGLIYMKKNENQKALKNFSKSLELLEKYVPNGAAAFATRYNNIGSV</sequence>
<dbReference type="Proteomes" id="UP000677228">
    <property type="component" value="Unassembled WGS sequence"/>
</dbReference>
<reference evidence="9" key="1">
    <citation type="submission" date="2021-02" db="EMBL/GenBank/DDBJ databases">
        <authorList>
            <person name="Nowell W R."/>
        </authorList>
    </citation>
    <scope>NUCLEOTIDE SEQUENCE</scope>
</reference>
<accession>A0A8S2TXJ7</accession>
<dbReference type="Gene3D" id="1.25.40.10">
    <property type="entry name" value="Tetratricopeptide repeat domain"/>
    <property type="match status" value="1"/>
</dbReference>
<comment type="catalytic activity">
    <reaction evidence="5 7">
        <text>L-arginyl-[protein] + NAD(+) = N(omega)-(ADP-D-ribosyl)-L-arginyl-[protein] + nicotinamide + H(+)</text>
        <dbReference type="Rhea" id="RHEA:19149"/>
        <dbReference type="Rhea" id="RHEA-COMP:10532"/>
        <dbReference type="Rhea" id="RHEA-COMP:15087"/>
        <dbReference type="ChEBI" id="CHEBI:15378"/>
        <dbReference type="ChEBI" id="CHEBI:17154"/>
        <dbReference type="ChEBI" id="CHEBI:29965"/>
        <dbReference type="ChEBI" id="CHEBI:57540"/>
        <dbReference type="ChEBI" id="CHEBI:142554"/>
        <dbReference type="EC" id="2.4.2.31"/>
    </reaction>
</comment>
<evidence type="ECO:0000256" key="1">
    <source>
        <dbReference type="ARBA" id="ARBA00009558"/>
    </source>
</evidence>
<dbReference type="GO" id="GO:0106274">
    <property type="term" value="F:NAD+-protein-arginine ADP-ribosyltransferase activity"/>
    <property type="evidence" value="ECO:0007669"/>
    <property type="project" value="UniProtKB-EC"/>
</dbReference>
<keyword evidence="3 7" id="KW-0808">Transferase</keyword>
<evidence type="ECO:0000313" key="8">
    <source>
        <dbReference type="EMBL" id="CAF1516105.1"/>
    </source>
</evidence>
<dbReference type="Pfam" id="PF01129">
    <property type="entry name" value="ART"/>
    <property type="match status" value="1"/>
</dbReference>
<evidence type="ECO:0000256" key="4">
    <source>
        <dbReference type="ARBA" id="ARBA00022695"/>
    </source>
</evidence>
<protein>
    <recommendedName>
        <fullName evidence="7">NAD(P)(+)--arginine ADP-ribosyltransferase</fullName>
        <ecNumber evidence="7">2.4.2.31</ecNumber>
    </recommendedName>
    <alternativeName>
        <fullName evidence="7">Mono(ADP-ribosyl)transferase</fullName>
    </alternativeName>
</protein>
<evidence type="ECO:0000313" key="9">
    <source>
        <dbReference type="EMBL" id="CAF4303420.1"/>
    </source>
</evidence>
<keyword evidence="2 7" id="KW-0328">Glycosyltransferase</keyword>
<dbReference type="AlphaFoldDB" id="A0A8S2TXJ7"/>
<evidence type="ECO:0000256" key="5">
    <source>
        <dbReference type="ARBA" id="ARBA00047597"/>
    </source>
</evidence>
<organism evidence="9 10">
    <name type="scientific">Didymodactylos carnosus</name>
    <dbReference type="NCBI Taxonomy" id="1234261"/>
    <lineage>
        <taxon>Eukaryota</taxon>
        <taxon>Metazoa</taxon>
        <taxon>Spiralia</taxon>
        <taxon>Gnathifera</taxon>
        <taxon>Rotifera</taxon>
        <taxon>Eurotatoria</taxon>
        <taxon>Bdelloidea</taxon>
        <taxon>Philodinida</taxon>
        <taxon>Philodinidae</taxon>
        <taxon>Didymodactylos</taxon>
    </lineage>
</organism>
<feature type="repeat" description="TPR" evidence="6">
    <location>
        <begin position="507"/>
        <end position="540"/>
    </location>
</feature>
<dbReference type="GO" id="GO:0016779">
    <property type="term" value="F:nucleotidyltransferase activity"/>
    <property type="evidence" value="ECO:0007669"/>
    <property type="project" value="UniProtKB-KW"/>
</dbReference>
<dbReference type="InterPro" id="IPR019734">
    <property type="entry name" value="TPR_rpt"/>
</dbReference>
<keyword evidence="7" id="KW-0521">NADP</keyword>
<dbReference type="InterPro" id="IPR000768">
    <property type="entry name" value="ART"/>
</dbReference>
<evidence type="ECO:0000256" key="3">
    <source>
        <dbReference type="ARBA" id="ARBA00022679"/>
    </source>
</evidence>
<dbReference type="PROSITE" id="PS50005">
    <property type="entry name" value="TPR"/>
    <property type="match status" value="2"/>
</dbReference>
<comment type="similarity">
    <text evidence="1 7">Belongs to the Arg-specific ADP-ribosyltransferase family.</text>
</comment>
<evidence type="ECO:0000256" key="2">
    <source>
        <dbReference type="ARBA" id="ARBA00022676"/>
    </source>
</evidence>
<dbReference type="EC" id="2.4.2.31" evidence="7"/>
<proteinExistence type="inferred from homology"/>
<dbReference type="InterPro" id="IPR011990">
    <property type="entry name" value="TPR-like_helical_dom_sf"/>
</dbReference>
<keyword evidence="7" id="KW-0520">NAD</keyword>
<dbReference type="EMBL" id="CAJOBA010057824">
    <property type="protein sequence ID" value="CAF4303420.1"/>
    <property type="molecule type" value="Genomic_DNA"/>
</dbReference>
<feature type="repeat" description="TPR" evidence="6">
    <location>
        <begin position="466"/>
        <end position="499"/>
    </location>
</feature>
<evidence type="ECO:0000256" key="6">
    <source>
        <dbReference type="PROSITE-ProRule" id="PRU00339"/>
    </source>
</evidence>
<name>A0A8S2TXJ7_9BILA</name>
<dbReference type="SMART" id="SM00028">
    <property type="entry name" value="TPR"/>
    <property type="match status" value="2"/>
</dbReference>
<dbReference type="Gene3D" id="3.90.176.10">
    <property type="entry name" value="Toxin ADP-ribosyltransferase, Chain A, domain 1"/>
    <property type="match status" value="1"/>
</dbReference>
<dbReference type="SUPFAM" id="SSF48452">
    <property type="entry name" value="TPR-like"/>
    <property type="match status" value="1"/>
</dbReference>
<keyword evidence="4" id="KW-0548">Nucleotidyltransferase</keyword>
<dbReference type="SUPFAM" id="SSF56399">
    <property type="entry name" value="ADP-ribosylation"/>
    <property type="match status" value="1"/>
</dbReference>
<evidence type="ECO:0000313" key="10">
    <source>
        <dbReference type="Proteomes" id="UP000682733"/>
    </source>
</evidence>
<comment type="caution">
    <text evidence="9">The sequence shown here is derived from an EMBL/GenBank/DDBJ whole genome shotgun (WGS) entry which is preliminary data.</text>
</comment>
<evidence type="ECO:0000256" key="7">
    <source>
        <dbReference type="RuleBase" id="RU361228"/>
    </source>
</evidence>